<organism evidence="1 2">
    <name type="scientific">Ascobolus immersus RN42</name>
    <dbReference type="NCBI Taxonomy" id="1160509"/>
    <lineage>
        <taxon>Eukaryota</taxon>
        <taxon>Fungi</taxon>
        <taxon>Dikarya</taxon>
        <taxon>Ascomycota</taxon>
        <taxon>Pezizomycotina</taxon>
        <taxon>Pezizomycetes</taxon>
        <taxon>Pezizales</taxon>
        <taxon>Ascobolaceae</taxon>
        <taxon>Ascobolus</taxon>
    </lineage>
</organism>
<proteinExistence type="predicted"/>
<gene>
    <name evidence="1" type="ORF">BJ508DRAFT_343767</name>
</gene>
<protein>
    <submittedName>
        <fullName evidence="1">Uncharacterized protein</fullName>
    </submittedName>
</protein>
<sequence length="333" mass="37059">MMFPPGQEEGVTPTCFSRGVNSGKGCLSHHRAGANANFVHKNDRYRHHGENLSFQRINRLQVLCCERKQKALKDTSPRLADLARLSRMIFASYHSTAEGFHLLLLLLSSISLVLSAAVPVLLSPPHLKSKPPPNFHRQQDTNWPDSEGQYRFAQPWRTTYCYRRGSSPKKPALRSDALKLLFGFSLNNSTEACKKNTGSFEKDLKANKTFTLSSKGAEVKVMKVAAYNIMAPKGVTGYNTTSAPIPSIFSEDAYEWYSCEGVFTALNLLLEGCRRTVNGSVVTGGRMVVVYSTTDKNAPLNEVMGRGSRWRGIMLCSLRFIGRVKLTGRCLSR</sequence>
<dbReference type="EMBL" id="ML119884">
    <property type="protein sequence ID" value="RPA72030.1"/>
    <property type="molecule type" value="Genomic_DNA"/>
</dbReference>
<name>A0A3N4HJ99_ASCIM</name>
<accession>A0A3N4HJ99</accession>
<evidence type="ECO:0000313" key="1">
    <source>
        <dbReference type="EMBL" id="RPA72030.1"/>
    </source>
</evidence>
<dbReference type="AlphaFoldDB" id="A0A3N4HJ99"/>
<reference evidence="1 2" key="1">
    <citation type="journal article" date="2018" name="Nat. Ecol. Evol.">
        <title>Pezizomycetes genomes reveal the molecular basis of ectomycorrhizal truffle lifestyle.</title>
        <authorList>
            <person name="Murat C."/>
            <person name="Payen T."/>
            <person name="Noel B."/>
            <person name="Kuo A."/>
            <person name="Morin E."/>
            <person name="Chen J."/>
            <person name="Kohler A."/>
            <person name="Krizsan K."/>
            <person name="Balestrini R."/>
            <person name="Da Silva C."/>
            <person name="Montanini B."/>
            <person name="Hainaut M."/>
            <person name="Levati E."/>
            <person name="Barry K.W."/>
            <person name="Belfiori B."/>
            <person name="Cichocki N."/>
            <person name="Clum A."/>
            <person name="Dockter R.B."/>
            <person name="Fauchery L."/>
            <person name="Guy J."/>
            <person name="Iotti M."/>
            <person name="Le Tacon F."/>
            <person name="Lindquist E.A."/>
            <person name="Lipzen A."/>
            <person name="Malagnac F."/>
            <person name="Mello A."/>
            <person name="Molinier V."/>
            <person name="Miyauchi S."/>
            <person name="Poulain J."/>
            <person name="Riccioni C."/>
            <person name="Rubini A."/>
            <person name="Sitrit Y."/>
            <person name="Splivallo R."/>
            <person name="Traeger S."/>
            <person name="Wang M."/>
            <person name="Zifcakova L."/>
            <person name="Wipf D."/>
            <person name="Zambonelli A."/>
            <person name="Paolocci F."/>
            <person name="Nowrousian M."/>
            <person name="Ottonello S."/>
            <person name="Baldrian P."/>
            <person name="Spatafora J.W."/>
            <person name="Henrissat B."/>
            <person name="Nagy L.G."/>
            <person name="Aury J.M."/>
            <person name="Wincker P."/>
            <person name="Grigoriev I.V."/>
            <person name="Bonfante P."/>
            <person name="Martin F.M."/>
        </authorList>
    </citation>
    <scope>NUCLEOTIDE SEQUENCE [LARGE SCALE GENOMIC DNA]</scope>
    <source>
        <strain evidence="1 2">RN42</strain>
    </source>
</reference>
<dbReference type="Proteomes" id="UP000275078">
    <property type="component" value="Unassembled WGS sequence"/>
</dbReference>
<keyword evidence="2" id="KW-1185">Reference proteome</keyword>
<evidence type="ECO:0000313" key="2">
    <source>
        <dbReference type="Proteomes" id="UP000275078"/>
    </source>
</evidence>